<dbReference type="AlphaFoldDB" id="H5XL60"/>
<evidence type="ECO:0000259" key="1">
    <source>
        <dbReference type="Pfam" id="PF08241"/>
    </source>
</evidence>
<dbReference type="Gene3D" id="3.40.50.150">
    <property type="entry name" value="Vaccinia Virus protein VP39"/>
    <property type="match status" value="1"/>
</dbReference>
<dbReference type="GO" id="GO:0032259">
    <property type="term" value="P:methylation"/>
    <property type="evidence" value="ECO:0007669"/>
    <property type="project" value="UniProtKB-KW"/>
</dbReference>
<name>H5XL60_9PSEU</name>
<keyword evidence="3" id="KW-1185">Reference proteome</keyword>
<sequence length="253" mass="27456">MSEGQAGHTNFVLPLLRPGMRVLAVGCVLPDGRGDVRLTTSLGTATHPLHVVGLDTDVEGLRQARRASELAAVSTTDFVAADATALAVRSESVDVVYAHGLLDRVRDPREVLAEFARVLRPGGLLALSTPDWSRTRVKPRTANVDAALRGWTMLRRREGGDPAAGRHVEDWVRFAGFRDIRSRARFHAGADYRQLGRTIETELAEALRGSGDAGEADKVMDPQLASAARSAWMWVRGGQGEVSQCWVETVAVR</sequence>
<keyword evidence="2" id="KW-0830">Ubiquinone</keyword>
<dbReference type="SUPFAM" id="SSF53335">
    <property type="entry name" value="S-adenosyl-L-methionine-dependent methyltransferases"/>
    <property type="match status" value="1"/>
</dbReference>
<dbReference type="RefSeq" id="WP_005459925.1">
    <property type="nucleotide sequence ID" value="NZ_CM001440.1"/>
</dbReference>
<reference evidence="2 3" key="1">
    <citation type="submission" date="2011-11" db="EMBL/GenBank/DDBJ databases">
        <title>The Noncontiguous Finished sequence of Saccharomonospora cyanea NA-134.</title>
        <authorList>
            <consortium name="US DOE Joint Genome Institute"/>
            <person name="Lucas S."/>
            <person name="Han J."/>
            <person name="Lapidus A."/>
            <person name="Cheng J.-F."/>
            <person name="Goodwin L."/>
            <person name="Pitluck S."/>
            <person name="Peters L."/>
            <person name="Ovchinnikova G."/>
            <person name="Lu M."/>
            <person name="Detter J.C."/>
            <person name="Han C."/>
            <person name="Tapia R."/>
            <person name="Land M."/>
            <person name="Hauser L."/>
            <person name="Kyrpides N."/>
            <person name="Ivanova N."/>
            <person name="Pagani I."/>
            <person name="Brambilla E.-M."/>
            <person name="Klenk H.-P."/>
            <person name="Woyke T."/>
        </authorList>
    </citation>
    <scope>NUCLEOTIDE SEQUENCE [LARGE SCALE GENOMIC DNA]</scope>
    <source>
        <strain evidence="2 3">NA-134</strain>
    </source>
</reference>
<dbReference type="EMBL" id="CM001440">
    <property type="protein sequence ID" value="EHR63568.1"/>
    <property type="molecule type" value="Genomic_DNA"/>
</dbReference>
<proteinExistence type="predicted"/>
<keyword evidence="2" id="KW-0808">Transferase</keyword>
<evidence type="ECO:0000313" key="3">
    <source>
        <dbReference type="Proteomes" id="UP000002791"/>
    </source>
</evidence>
<dbReference type="GO" id="GO:0008757">
    <property type="term" value="F:S-adenosylmethionine-dependent methyltransferase activity"/>
    <property type="evidence" value="ECO:0007669"/>
    <property type="project" value="InterPro"/>
</dbReference>
<dbReference type="eggNOG" id="COG2226">
    <property type="taxonomic scope" value="Bacteria"/>
</dbReference>
<accession>H5XL60</accession>
<dbReference type="CDD" id="cd02440">
    <property type="entry name" value="AdoMet_MTases"/>
    <property type="match status" value="1"/>
</dbReference>
<dbReference type="PANTHER" id="PTHR42912">
    <property type="entry name" value="METHYLTRANSFERASE"/>
    <property type="match status" value="1"/>
</dbReference>
<dbReference type="InterPro" id="IPR050508">
    <property type="entry name" value="Methyltransf_Superfamily"/>
</dbReference>
<dbReference type="STRING" id="882082.SaccyDRAFT_4763"/>
<dbReference type="InterPro" id="IPR013216">
    <property type="entry name" value="Methyltransf_11"/>
</dbReference>
<dbReference type="OrthoDB" id="9795634at2"/>
<evidence type="ECO:0000313" key="2">
    <source>
        <dbReference type="EMBL" id="EHR63568.1"/>
    </source>
</evidence>
<dbReference type="Pfam" id="PF08241">
    <property type="entry name" value="Methyltransf_11"/>
    <property type="match status" value="1"/>
</dbReference>
<protein>
    <submittedName>
        <fullName evidence="2">Methylase involved in ubiquinone/menaquinone biosynthesis</fullName>
    </submittedName>
</protein>
<feature type="domain" description="Methyltransferase type 11" evidence="1">
    <location>
        <begin position="32"/>
        <end position="126"/>
    </location>
</feature>
<organism evidence="2 3">
    <name type="scientific">Saccharomonospora cyanea NA-134</name>
    <dbReference type="NCBI Taxonomy" id="882082"/>
    <lineage>
        <taxon>Bacteria</taxon>
        <taxon>Bacillati</taxon>
        <taxon>Actinomycetota</taxon>
        <taxon>Actinomycetes</taxon>
        <taxon>Pseudonocardiales</taxon>
        <taxon>Pseudonocardiaceae</taxon>
        <taxon>Saccharomonospora</taxon>
    </lineage>
</organism>
<gene>
    <name evidence="2" type="ORF">SaccyDRAFT_4763</name>
</gene>
<keyword evidence="2" id="KW-0489">Methyltransferase</keyword>
<dbReference type="HOGENOM" id="CLU_1084345_0_0_11"/>
<dbReference type="Proteomes" id="UP000002791">
    <property type="component" value="Chromosome"/>
</dbReference>
<dbReference type="InterPro" id="IPR029063">
    <property type="entry name" value="SAM-dependent_MTases_sf"/>
</dbReference>